<comment type="caution">
    <text evidence="9">The sequence shown here is derived from an EMBL/GenBank/DDBJ whole genome shotgun (WGS) entry which is preliminary data.</text>
</comment>
<dbReference type="InterPro" id="IPR006710">
    <property type="entry name" value="Glyco_hydro_43"/>
</dbReference>
<name>A0A1S2N610_9BURK</name>
<reference evidence="9 10" key="1">
    <citation type="submission" date="2014-10" db="EMBL/GenBank/DDBJ databases">
        <authorList>
            <person name="Seo M.-J."/>
            <person name="Seok Y.J."/>
            <person name="Cha I.-T."/>
        </authorList>
    </citation>
    <scope>NUCLEOTIDE SEQUENCE [LARGE SCALE GENOMIC DNA]</scope>
    <source>
        <strain evidence="9 10">NEU</strain>
    </source>
</reference>
<dbReference type="InterPro" id="IPR023296">
    <property type="entry name" value="Glyco_hydro_beta-prop_sf"/>
</dbReference>
<dbReference type="Proteomes" id="UP000180246">
    <property type="component" value="Unassembled WGS sequence"/>
</dbReference>
<evidence type="ECO:0000313" key="9">
    <source>
        <dbReference type="EMBL" id="OIJ40508.1"/>
    </source>
</evidence>
<dbReference type="AlphaFoldDB" id="A0A1S2N610"/>
<dbReference type="RefSeq" id="WP_071363455.1">
    <property type="nucleotide sequence ID" value="NZ_JRYB01000001.1"/>
</dbReference>
<evidence type="ECO:0000256" key="6">
    <source>
        <dbReference type="PIRSR" id="PIRSR606710-2"/>
    </source>
</evidence>
<dbReference type="Pfam" id="PF04616">
    <property type="entry name" value="Glyco_hydro_43"/>
    <property type="match status" value="1"/>
</dbReference>
<dbReference type="GO" id="GO:0045493">
    <property type="term" value="P:xylan catabolic process"/>
    <property type="evidence" value="ECO:0007669"/>
    <property type="project" value="UniProtKB-KW"/>
</dbReference>
<keyword evidence="2" id="KW-0858">Xylan degradation</keyword>
<evidence type="ECO:0000256" key="1">
    <source>
        <dbReference type="ARBA" id="ARBA00009865"/>
    </source>
</evidence>
<evidence type="ECO:0000313" key="10">
    <source>
        <dbReference type="Proteomes" id="UP000180246"/>
    </source>
</evidence>
<evidence type="ECO:0000256" key="4">
    <source>
        <dbReference type="ARBA" id="ARBA00023277"/>
    </source>
</evidence>
<sequence length="356" mass="39905">MQRKPRFIARTLALAVLGAISLSAHAANPIVPGWYADPEIRIYGNKYWIYPTYSDHDGTPRTSRGFTPEQQAMRAKSDLIWEPYLKQTFLDAFSSTDLVNWTKHTHVLDVENVAWAAYAVWAPSAIEHNGKYYLFFGANDIKANGQLGGIGVAVSDRPEGPFKDALGRPLIDKIHNGAQPIDQMVFKDDDGQVYMYYGGWKHANVVKLAPDLLSVLPFPDGTTYKEITPDPAYVEGSFMAKRNGVYYFMWSEGGWTGPDYRVAYAMSKSPFGPFKRIGTILQQDTTIANGAGHHSVANIPGTDDWVIVYHRRPLNDKDGHHREMAIEHLYFNADGTIKPVVMTTKGVEPRQIRPGR</sequence>
<accession>A0A1S2N610</accession>
<keyword evidence="2" id="KW-0624">Polysaccharide degradation</keyword>
<keyword evidence="5 7" id="KW-0326">Glycosidase</keyword>
<proteinExistence type="inferred from homology"/>
<dbReference type="PANTHER" id="PTHR43772:SF2">
    <property type="entry name" value="PUTATIVE (AFU_ORTHOLOGUE AFUA_2G04480)-RELATED"/>
    <property type="match status" value="1"/>
</dbReference>
<feature type="site" description="Important for catalytic activity, responsible for pKa modulation of the active site Glu and correct orientation of both the proton donor and substrate" evidence="6">
    <location>
        <position position="182"/>
    </location>
</feature>
<dbReference type="SUPFAM" id="SSF75005">
    <property type="entry name" value="Arabinanase/levansucrase/invertase"/>
    <property type="match status" value="1"/>
</dbReference>
<evidence type="ECO:0000256" key="3">
    <source>
        <dbReference type="ARBA" id="ARBA00022801"/>
    </source>
</evidence>
<organism evidence="9 10">
    <name type="scientific">Massilia timonae</name>
    <dbReference type="NCBI Taxonomy" id="47229"/>
    <lineage>
        <taxon>Bacteria</taxon>
        <taxon>Pseudomonadati</taxon>
        <taxon>Pseudomonadota</taxon>
        <taxon>Betaproteobacteria</taxon>
        <taxon>Burkholderiales</taxon>
        <taxon>Oxalobacteraceae</taxon>
        <taxon>Telluria group</taxon>
        <taxon>Massilia</taxon>
    </lineage>
</organism>
<keyword evidence="4" id="KW-0119">Carbohydrate metabolism</keyword>
<evidence type="ECO:0000256" key="5">
    <source>
        <dbReference type="ARBA" id="ARBA00023295"/>
    </source>
</evidence>
<dbReference type="InterPro" id="IPR052176">
    <property type="entry name" value="Glycosyl_Hydrlase_43_Enz"/>
</dbReference>
<keyword evidence="8" id="KW-0732">Signal</keyword>
<dbReference type="Gene3D" id="2.115.10.20">
    <property type="entry name" value="Glycosyl hydrolase domain, family 43"/>
    <property type="match status" value="1"/>
</dbReference>
<dbReference type="CDD" id="cd18827">
    <property type="entry name" value="GH43_XlnD-like"/>
    <property type="match status" value="1"/>
</dbReference>
<gene>
    <name evidence="9" type="ORF">LO55_4954</name>
</gene>
<evidence type="ECO:0000256" key="8">
    <source>
        <dbReference type="SAM" id="SignalP"/>
    </source>
</evidence>
<dbReference type="PANTHER" id="PTHR43772">
    <property type="entry name" value="ENDO-1,4-BETA-XYLANASE"/>
    <property type="match status" value="1"/>
</dbReference>
<feature type="chain" id="PRO_5010171357" evidence="8">
    <location>
        <begin position="27"/>
        <end position="356"/>
    </location>
</feature>
<keyword evidence="3 7" id="KW-0378">Hydrolase</keyword>
<protein>
    <submittedName>
        <fullName evidence="9">Glycosyl hydrolases 43 family protein</fullName>
    </submittedName>
</protein>
<evidence type="ECO:0000256" key="7">
    <source>
        <dbReference type="RuleBase" id="RU361187"/>
    </source>
</evidence>
<comment type="similarity">
    <text evidence="1 7">Belongs to the glycosyl hydrolase 43 family.</text>
</comment>
<dbReference type="EMBL" id="JRYB01000001">
    <property type="protein sequence ID" value="OIJ40508.1"/>
    <property type="molecule type" value="Genomic_DNA"/>
</dbReference>
<dbReference type="GO" id="GO:0004553">
    <property type="term" value="F:hydrolase activity, hydrolyzing O-glycosyl compounds"/>
    <property type="evidence" value="ECO:0007669"/>
    <property type="project" value="InterPro"/>
</dbReference>
<feature type="signal peptide" evidence="8">
    <location>
        <begin position="1"/>
        <end position="26"/>
    </location>
</feature>
<evidence type="ECO:0000256" key="2">
    <source>
        <dbReference type="ARBA" id="ARBA00022651"/>
    </source>
</evidence>